<keyword evidence="3" id="KW-0143">Chaperone</keyword>
<dbReference type="PROSITE" id="PS50076">
    <property type="entry name" value="DNAJ_2"/>
    <property type="match status" value="1"/>
</dbReference>
<evidence type="ECO:0000313" key="9">
    <source>
        <dbReference type="Proteomes" id="UP000092403"/>
    </source>
</evidence>
<comment type="caution">
    <text evidence="6">The sequence shown here is derived from an EMBL/GenBank/DDBJ whole genome shotgun (WGS) entry which is preliminary data.</text>
</comment>
<dbReference type="InterPro" id="IPR001623">
    <property type="entry name" value="DnaJ_domain"/>
</dbReference>
<dbReference type="GO" id="GO:0005737">
    <property type="term" value="C:cytoplasm"/>
    <property type="evidence" value="ECO:0007669"/>
    <property type="project" value="UniProtKB-SubCell"/>
</dbReference>
<sequence length="174" mass="20697">MYHSLDKIEQIWGLSDKMSYNPKIDYYEAIGGISPSSNIKEIKKAYRKKALEYHPDKNPGKEDWAKSKFLELKEVYEILIDKEKKSKYDRERDEYFSSKIPVNYEGRPGWKYTTDQNSIPVNFDPIPRTFVKSRPYVVYDYAKNSKQITIRIIVYSAMFFMILVTIYMLTLITR</sequence>
<dbReference type="AlphaFoldDB" id="A0A150ITJ7"/>
<keyword evidence="4" id="KW-1133">Transmembrane helix</keyword>
<dbReference type="Gene3D" id="1.10.287.110">
    <property type="entry name" value="DnaJ domain"/>
    <property type="match status" value="1"/>
</dbReference>
<dbReference type="EMBL" id="LNGF01000013">
    <property type="protein sequence ID" value="KYC47974.1"/>
    <property type="molecule type" value="Genomic_DNA"/>
</dbReference>
<reference evidence="8 9" key="1">
    <citation type="journal article" date="2016" name="ISME J.">
        <title>Chasing the elusive Euryarchaeota class WSA2: genomes reveal a uniquely fastidious methyl-reducing methanogen.</title>
        <authorList>
            <person name="Nobu M.K."/>
            <person name="Narihiro T."/>
            <person name="Kuroda K."/>
            <person name="Mei R."/>
            <person name="Liu W.T."/>
        </authorList>
    </citation>
    <scope>NUCLEOTIDE SEQUENCE [LARGE SCALE GENOMIC DNA]</scope>
    <source>
        <strain evidence="6">B15fssc0709_Meth_Bin003</strain>
        <strain evidence="7">BMIXfssc0709_Meth_Bin006</strain>
    </source>
</reference>
<evidence type="ECO:0000256" key="4">
    <source>
        <dbReference type="SAM" id="Phobius"/>
    </source>
</evidence>
<protein>
    <submittedName>
        <fullName evidence="6">Chaperone protein DnaJ</fullName>
    </submittedName>
</protein>
<evidence type="ECO:0000313" key="7">
    <source>
        <dbReference type="EMBL" id="KYC50592.1"/>
    </source>
</evidence>
<dbReference type="PANTHER" id="PTHR44313">
    <property type="entry name" value="DNAJ HOMOLOG SUBFAMILY C MEMBER 17"/>
    <property type="match status" value="1"/>
</dbReference>
<evidence type="ECO:0000256" key="2">
    <source>
        <dbReference type="ARBA" id="ARBA00022490"/>
    </source>
</evidence>
<dbReference type="Proteomes" id="UP000091929">
    <property type="component" value="Unassembled WGS sequence"/>
</dbReference>
<dbReference type="PATRIC" id="fig|1706437.3.peg.756"/>
<dbReference type="Proteomes" id="UP000092403">
    <property type="component" value="Unassembled WGS sequence"/>
</dbReference>
<dbReference type="SUPFAM" id="SSF46565">
    <property type="entry name" value="Chaperone J-domain"/>
    <property type="match status" value="1"/>
</dbReference>
<evidence type="ECO:0000313" key="6">
    <source>
        <dbReference type="EMBL" id="KYC47974.1"/>
    </source>
</evidence>
<dbReference type="PRINTS" id="PR00625">
    <property type="entry name" value="JDOMAIN"/>
</dbReference>
<dbReference type="InterPro" id="IPR036869">
    <property type="entry name" value="J_dom_sf"/>
</dbReference>
<name>A0A150ITJ7_9EURY</name>
<keyword evidence="2" id="KW-0963">Cytoplasm</keyword>
<dbReference type="EMBL" id="LNJC01000011">
    <property type="protein sequence ID" value="KYC50592.1"/>
    <property type="molecule type" value="Genomic_DNA"/>
</dbReference>
<dbReference type="InterPro" id="IPR052094">
    <property type="entry name" value="Pre-mRNA-splicing_ERAD"/>
</dbReference>
<feature type="transmembrane region" description="Helical" evidence="4">
    <location>
        <begin position="152"/>
        <end position="172"/>
    </location>
</feature>
<dbReference type="SMART" id="SM00271">
    <property type="entry name" value="DnaJ"/>
    <property type="match status" value="1"/>
</dbReference>
<feature type="domain" description="J" evidence="5">
    <location>
        <begin position="25"/>
        <end position="92"/>
    </location>
</feature>
<evidence type="ECO:0000313" key="8">
    <source>
        <dbReference type="Proteomes" id="UP000091929"/>
    </source>
</evidence>
<proteinExistence type="predicted"/>
<dbReference type="PATRIC" id="fig|1706438.3.peg.730"/>
<dbReference type="GO" id="GO:0000390">
    <property type="term" value="P:spliceosomal complex disassembly"/>
    <property type="evidence" value="ECO:0007669"/>
    <property type="project" value="TreeGrafter"/>
</dbReference>
<evidence type="ECO:0000259" key="5">
    <source>
        <dbReference type="PROSITE" id="PS50076"/>
    </source>
</evidence>
<organism evidence="6 8">
    <name type="scientific">Candidatus Methanofastidiosum methylothiophilum</name>
    <dbReference type="NCBI Taxonomy" id="1705564"/>
    <lineage>
        <taxon>Archaea</taxon>
        <taxon>Methanobacteriati</taxon>
        <taxon>Methanobacteriota</taxon>
        <taxon>Stenosarchaea group</taxon>
        <taxon>Candidatus Methanofastidiosia</taxon>
        <taxon>Candidatus Methanofastidiosales</taxon>
        <taxon>Candidatus Methanofastidiosaceae</taxon>
        <taxon>Candidatus Methanofastidiosum</taxon>
    </lineage>
</organism>
<accession>A0A150J084</accession>
<evidence type="ECO:0000256" key="1">
    <source>
        <dbReference type="ARBA" id="ARBA00004496"/>
    </source>
</evidence>
<comment type="subcellular location">
    <subcellularLocation>
        <location evidence="1">Cytoplasm</location>
    </subcellularLocation>
</comment>
<dbReference type="Pfam" id="PF00226">
    <property type="entry name" value="DnaJ"/>
    <property type="match status" value="1"/>
</dbReference>
<evidence type="ECO:0000256" key="3">
    <source>
        <dbReference type="ARBA" id="ARBA00023186"/>
    </source>
</evidence>
<dbReference type="PANTHER" id="PTHR44313:SF1">
    <property type="entry name" value="DNAJ HOMOLOG SUBFAMILY C MEMBER 17"/>
    <property type="match status" value="1"/>
</dbReference>
<gene>
    <name evidence="6" type="ORF">APG11_00749</name>
    <name evidence="7" type="ORF">APG12_00726</name>
</gene>
<keyword evidence="4" id="KW-0472">Membrane</keyword>
<dbReference type="CDD" id="cd06257">
    <property type="entry name" value="DnaJ"/>
    <property type="match status" value="1"/>
</dbReference>
<accession>A0A150ITJ7</accession>
<keyword evidence="4" id="KW-0812">Transmembrane</keyword>